<accession>A0ACB7ZLI0</accession>
<evidence type="ECO:0000313" key="1">
    <source>
        <dbReference type="EMBL" id="KAH7866543.1"/>
    </source>
</evidence>
<organism evidence="1 2">
    <name type="scientific">Vaccinium darrowii</name>
    <dbReference type="NCBI Taxonomy" id="229202"/>
    <lineage>
        <taxon>Eukaryota</taxon>
        <taxon>Viridiplantae</taxon>
        <taxon>Streptophyta</taxon>
        <taxon>Embryophyta</taxon>
        <taxon>Tracheophyta</taxon>
        <taxon>Spermatophyta</taxon>
        <taxon>Magnoliopsida</taxon>
        <taxon>eudicotyledons</taxon>
        <taxon>Gunneridae</taxon>
        <taxon>Pentapetalae</taxon>
        <taxon>asterids</taxon>
        <taxon>Ericales</taxon>
        <taxon>Ericaceae</taxon>
        <taxon>Vaccinioideae</taxon>
        <taxon>Vaccinieae</taxon>
        <taxon>Vaccinium</taxon>
    </lineage>
</organism>
<proteinExistence type="predicted"/>
<evidence type="ECO:0000313" key="2">
    <source>
        <dbReference type="Proteomes" id="UP000828048"/>
    </source>
</evidence>
<dbReference type="EMBL" id="CM037159">
    <property type="protein sequence ID" value="KAH7866543.1"/>
    <property type="molecule type" value="Genomic_DNA"/>
</dbReference>
<comment type="caution">
    <text evidence="1">The sequence shown here is derived from an EMBL/GenBank/DDBJ whole genome shotgun (WGS) entry which is preliminary data.</text>
</comment>
<name>A0ACB7ZLI0_9ERIC</name>
<dbReference type="Proteomes" id="UP000828048">
    <property type="component" value="Chromosome 9"/>
</dbReference>
<reference evidence="1 2" key="1">
    <citation type="journal article" date="2021" name="Hortic Res">
        <title>High-quality reference genome and annotation aids understanding of berry development for evergreen blueberry (Vaccinium darrowii).</title>
        <authorList>
            <person name="Yu J."/>
            <person name="Hulse-Kemp A.M."/>
            <person name="Babiker E."/>
            <person name="Staton M."/>
        </authorList>
    </citation>
    <scope>NUCLEOTIDE SEQUENCE [LARGE SCALE GENOMIC DNA]</scope>
    <source>
        <strain evidence="2">cv. NJ 8807/NJ 8810</strain>
        <tissue evidence="1">Young leaf</tissue>
    </source>
</reference>
<gene>
    <name evidence="1" type="ORF">Vadar_021835</name>
</gene>
<sequence length="826" mass="93362">MGWRVRDKDSGPPLYDRRLGDFTIKMHVGGKIEGGNYIGGTFGFVDYCHEDELVSNAVDTVDVIATQESQVGKGKGNDKDEVYVQMDEQGENSDTDDYDPDSESSDCEDDEFEESDDGVEADDVLFEVNVDNEAEFDGIEHNSDPNDNGEDDMLDLEGTDNTEELPSHSSSSDSDDDTVRTTKKKKYPIFNENVDMLNPVFSVGMEFKTHAIFRDAIKEHSIKMGKKIKFKKSDTKKVQAVRQGRKGKKGCPWFIYGAFVKGDGVFRVKHYIDNHTCSRSYNVPWVSTNWIVKRYSDRIAINPTWPIQSLADTIEKEWTVKVDKQKVFRARRKTLEMLQGNSAEQFGELWGYIEECRNTNPGSTIELKWKPVVGSENEEDLAVQNSHIYTFMTDKQKGLIDAVGELFPNAGHRFCVRHLYNNFKGDYKGLVLKDILWKAARATTVPAFKRAMQEMYNTDPKAYEWLNERPPINWSRSHFDTFPKCDILLNNLSESFNSAILPARDKPIITMLERIRSILMESRNKRKFAMQRCTEPICPKIKKRLDKLRDLKCWIPRYFGNDQFQVEGPNEQYRVDLKGKTCGCRRWELSGIPCVHAIAAYNKLELDPMEFVHDCYKVETYMTTYANVLAPINGRELWPVTENPKLLPPDIKKRAGRPKKVRRRETEEEVPSSTQLSRKGVKMTCSFCGKTGHNKRGCKRGPNDGGGETSVPTATMNAPPVTPVAMNAPPVTPARKPARKGRNAANAKKPARNAPNAATDVPISRVLTNLGADLVGGHSQSAMTVSSVTTTSNQEGIKRQSIMWRGRKVYLASTKMACPSQNVRGT</sequence>
<keyword evidence="2" id="KW-1185">Reference proteome</keyword>
<protein>
    <submittedName>
        <fullName evidence="1">Uncharacterized protein</fullName>
    </submittedName>
</protein>